<protein>
    <submittedName>
        <fullName evidence="1">Uncharacterized protein</fullName>
    </submittedName>
</protein>
<organism evidence="1 2">
    <name type="scientific">Flavobacterium piscisymbiosum</name>
    <dbReference type="NCBI Taxonomy" id="2893753"/>
    <lineage>
        <taxon>Bacteria</taxon>
        <taxon>Pseudomonadati</taxon>
        <taxon>Bacteroidota</taxon>
        <taxon>Flavobacteriia</taxon>
        <taxon>Flavobacteriales</taxon>
        <taxon>Flavobacteriaceae</taxon>
        <taxon>Flavobacterium</taxon>
    </lineage>
</organism>
<reference evidence="1" key="1">
    <citation type="submission" date="2021-11" db="EMBL/GenBank/DDBJ databases">
        <title>Description of novel Flavobacterium species.</title>
        <authorList>
            <person name="Saticioglu I.B."/>
            <person name="Ay H."/>
            <person name="Altun S."/>
            <person name="Duman M."/>
        </authorList>
    </citation>
    <scope>NUCLEOTIDE SEQUENCE</scope>
    <source>
        <strain evidence="1">F-30</strain>
    </source>
</reference>
<dbReference type="Proteomes" id="UP001430679">
    <property type="component" value="Unassembled WGS sequence"/>
</dbReference>
<dbReference type="EMBL" id="JAJJMM010000001">
    <property type="protein sequence ID" value="MCC9063710.1"/>
    <property type="molecule type" value="Genomic_DNA"/>
</dbReference>
<accession>A0ABS8MG89</accession>
<keyword evidence="2" id="KW-1185">Reference proteome</keyword>
<evidence type="ECO:0000313" key="2">
    <source>
        <dbReference type="Proteomes" id="UP001430679"/>
    </source>
</evidence>
<gene>
    <name evidence="1" type="ORF">LNP81_12000</name>
</gene>
<comment type="caution">
    <text evidence="1">The sequence shown here is derived from an EMBL/GenBank/DDBJ whole genome shotgun (WGS) entry which is preliminary data.</text>
</comment>
<dbReference type="RefSeq" id="WP_230036088.1">
    <property type="nucleotide sequence ID" value="NZ_JAJJMM010000001.1"/>
</dbReference>
<name>A0ABS8MG89_9FLAO</name>
<proteinExistence type="predicted"/>
<evidence type="ECO:0000313" key="1">
    <source>
        <dbReference type="EMBL" id="MCC9063710.1"/>
    </source>
</evidence>
<sequence>MNDLLVIKYLGNHNISGNINNLYQRHNNNSGVRPTNILDEEDSQTILEYLRNYDCQNKNLIIHINAHGFEEGICKELLDGEELNLGDLQTLITWEDLIDACNEVAARCSSLTLNLGAVCNSNSIADIDRAKNFDILVTSRSVSDTVKPQKINRMIFENTNLLLDNEYSFIPQQ</sequence>